<accession>A0A4U8V292</accession>
<gene>
    <name evidence="1" type="ORF">L596_006502</name>
</gene>
<reference evidence="1" key="2">
    <citation type="journal article" date="2015" name="Genome Biol.">
        <title>Comparative genomics of Steinernema reveals deeply conserved gene regulatory networks.</title>
        <authorList>
            <person name="Dillman A.R."/>
            <person name="Macchietto M."/>
            <person name="Porter C.F."/>
            <person name="Rogers A."/>
            <person name="Williams B."/>
            <person name="Antoshechkin I."/>
            <person name="Lee M.M."/>
            <person name="Goodwin Z."/>
            <person name="Lu X."/>
            <person name="Lewis E.E."/>
            <person name="Goodrich-Blair H."/>
            <person name="Stock S.P."/>
            <person name="Adams B.J."/>
            <person name="Sternberg P.W."/>
            <person name="Mortazavi A."/>
        </authorList>
    </citation>
    <scope>NUCLEOTIDE SEQUENCE [LARGE SCALE GENOMIC DNA]</scope>
    <source>
        <strain evidence="1">ALL</strain>
    </source>
</reference>
<reference evidence="1" key="3">
    <citation type="journal article" date="2019" name="G3 (Bethesda)">
        <title>Hybrid Assembly of the Genome of the Entomopathogenic Nematode Steinernema carpocapsae Identifies the X-Chromosome.</title>
        <authorList>
            <person name="Serra L."/>
            <person name="Macchietto M."/>
            <person name="Macias-Munoz A."/>
            <person name="McGill C.J."/>
            <person name="Rodriguez I.M."/>
            <person name="Rodriguez B."/>
            <person name="Murad R."/>
            <person name="Mortazavi A."/>
        </authorList>
    </citation>
    <scope>NUCLEOTIDE SEQUENCE [LARGE SCALE GENOMIC DNA]</scope>
    <source>
        <strain evidence="1">ALL</strain>
    </source>
</reference>
<protein>
    <submittedName>
        <fullName evidence="1">Uncharacterized protein</fullName>
    </submittedName>
</protein>
<organism evidence="1">
    <name type="scientific">Steinernema carpocapsae</name>
    <name type="common">Entomopathogenic nematode</name>
    <dbReference type="NCBI Taxonomy" id="34508"/>
    <lineage>
        <taxon>Eukaryota</taxon>
        <taxon>Metazoa</taxon>
        <taxon>Ecdysozoa</taxon>
        <taxon>Nematoda</taxon>
        <taxon>Chromadorea</taxon>
        <taxon>Rhabditida</taxon>
        <taxon>Tylenchina</taxon>
        <taxon>Panagrolaimomorpha</taxon>
        <taxon>Strongyloidoidea</taxon>
        <taxon>Steinernematidae</taxon>
        <taxon>Steinernema</taxon>
    </lineage>
</organism>
<proteinExistence type="predicted"/>
<reference evidence="1" key="1">
    <citation type="submission" date="2013-11" db="EMBL/GenBank/DDBJ databases">
        <authorList>
            <person name="Sternberg P."/>
            <person name="Dillman A."/>
            <person name="Macchietto M."/>
        </authorList>
    </citation>
    <scope>NUCLEOTIDE SEQUENCE</scope>
    <source>
        <strain evidence="1">ALL</strain>
    </source>
</reference>
<dbReference type="AlphaFoldDB" id="A0A4U8V292"/>
<evidence type="ECO:0000313" key="1">
    <source>
        <dbReference type="EMBL" id="TMS40076.1"/>
    </source>
</evidence>
<sequence length="169" mass="19556">MKFIVHSSKPVGKSNCNKTLIAQKRQGDKGELRQQRRTERCATFVVVRRNAEDEMGTRCTELRVSELFAALQEGFRAYSVFYESQTKELQQRLANETEDSDDSLVEEINDALQLATENAKLYESHLIRVVKLNEQHLRSRRQLKAALWNNSGFCFSCLGRFVEQRVLLL</sequence>
<dbReference type="EMBL" id="AZBU02000001">
    <property type="protein sequence ID" value="TMS40076.1"/>
    <property type="molecule type" value="Genomic_DNA"/>
</dbReference>
<comment type="caution">
    <text evidence="1">The sequence shown here is derived from an EMBL/GenBank/DDBJ whole genome shotgun (WGS) entry which is preliminary data.</text>
</comment>
<name>A0A4U8V292_STECR</name>